<gene>
    <name evidence="1" type="ORF">CROQUDRAFT_666134</name>
</gene>
<keyword evidence="2" id="KW-1185">Reference proteome</keyword>
<evidence type="ECO:0000313" key="2">
    <source>
        <dbReference type="Proteomes" id="UP000886653"/>
    </source>
</evidence>
<feature type="non-terminal residue" evidence="1">
    <location>
        <position position="57"/>
    </location>
</feature>
<name>A0A9P6N927_9BASI</name>
<dbReference type="EMBL" id="MU167540">
    <property type="protein sequence ID" value="KAG0139683.1"/>
    <property type="molecule type" value="Genomic_DNA"/>
</dbReference>
<dbReference type="AlphaFoldDB" id="A0A9P6N927"/>
<reference evidence="1" key="1">
    <citation type="submission" date="2013-11" db="EMBL/GenBank/DDBJ databases">
        <title>Genome sequence of the fusiform rust pathogen reveals effectors for host alternation and coevolution with pine.</title>
        <authorList>
            <consortium name="DOE Joint Genome Institute"/>
            <person name="Smith K."/>
            <person name="Pendleton A."/>
            <person name="Kubisiak T."/>
            <person name="Anderson C."/>
            <person name="Salamov A."/>
            <person name="Aerts A."/>
            <person name="Riley R."/>
            <person name="Clum A."/>
            <person name="Lindquist E."/>
            <person name="Ence D."/>
            <person name="Campbell M."/>
            <person name="Kronenberg Z."/>
            <person name="Feau N."/>
            <person name="Dhillon B."/>
            <person name="Hamelin R."/>
            <person name="Burleigh J."/>
            <person name="Smith J."/>
            <person name="Yandell M."/>
            <person name="Nelson C."/>
            <person name="Grigoriev I."/>
            <person name="Davis J."/>
        </authorList>
    </citation>
    <scope>NUCLEOTIDE SEQUENCE</scope>
    <source>
        <strain evidence="1">G11</strain>
    </source>
</reference>
<organism evidence="1 2">
    <name type="scientific">Cronartium quercuum f. sp. fusiforme G11</name>
    <dbReference type="NCBI Taxonomy" id="708437"/>
    <lineage>
        <taxon>Eukaryota</taxon>
        <taxon>Fungi</taxon>
        <taxon>Dikarya</taxon>
        <taxon>Basidiomycota</taxon>
        <taxon>Pucciniomycotina</taxon>
        <taxon>Pucciniomycetes</taxon>
        <taxon>Pucciniales</taxon>
        <taxon>Coleosporiaceae</taxon>
        <taxon>Cronartium</taxon>
    </lineage>
</organism>
<comment type="caution">
    <text evidence="1">The sequence shown here is derived from an EMBL/GenBank/DDBJ whole genome shotgun (WGS) entry which is preliminary data.</text>
</comment>
<accession>A0A9P6N927</accession>
<proteinExistence type="predicted"/>
<sequence length="57" mass="6680">TLSISLDSFVHLHHLTLFLTQLIIHTYTSDHTFPYSTHCPHTSELVFPLLFFYSIVF</sequence>
<evidence type="ECO:0000313" key="1">
    <source>
        <dbReference type="EMBL" id="KAG0139683.1"/>
    </source>
</evidence>
<feature type="non-terminal residue" evidence="1">
    <location>
        <position position="1"/>
    </location>
</feature>
<dbReference type="Proteomes" id="UP000886653">
    <property type="component" value="Unassembled WGS sequence"/>
</dbReference>
<protein>
    <submittedName>
        <fullName evidence="1">Uncharacterized protein</fullName>
    </submittedName>
</protein>